<dbReference type="Proteomes" id="UP000189701">
    <property type="component" value="Unplaced"/>
</dbReference>
<sequence>MEIEGSIKAQSTGNIEESLGGGRSAFSRGSSGPSQSISQSSASAPPLGRSQQQLSRFRPNQGSRGSHQRGRSGERSQQQRSPCPRCGKMHSGICYLELPICYGSPSPARCTLVPAGRGVARGGVQSSGGPSHFYAMSARQTAKASLDVVT</sequence>
<name>A0A1U7WSG0_NICSY</name>
<dbReference type="AlphaFoldDB" id="A0A1U7WSG0"/>
<feature type="compositionally biased region" description="Polar residues" evidence="1">
    <location>
        <begin position="49"/>
        <end position="60"/>
    </location>
</feature>
<dbReference type="RefSeq" id="XP_009777175.1">
    <property type="nucleotide sequence ID" value="XM_009778873.1"/>
</dbReference>
<proteinExistence type="predicted"/>
<evidence type="ECO:0000313" key="2">
    <source>
        <dbReference type="Proteomes" id="UP000189701"/>
    </source>
</evidence>
<evidence type="ECO:0000256" key="1">
    <source>
        <dbReference type="SAM" id="MobiDB-lite"/>
    </source>
</evidence>
<reference evidence="3" key="2">
    <citation type="submission" date="2025-08" db="UniProtKB">
        <authorList>
            <consortium name="RefSeq"/>
        </authorList>
    </citation>
    <scope>IDENTIFICATION</scope>
    <source>
        <tissue evidence="3">Leaf</tissue>
    </source>
</reference>
<accession>A0A1U7WSG0</accession>
<evidence type="ECO:0000313" key="3">
    <source>
        <dbReference type="RefSeq" id="XP_009777175.1"/>
    </source>
</evidence>
<protein>
    <submittedName>
        <fullName evidence="3">Uncharacterized protein LOC104226796</fullName>
    </submittedName>
</protein>
<keyword evidence="2" id="KW-1185">Reference proteome</keyword>
<gene>
    <name evidence="3" type="primary">LOC104226796</name>
</gene>
<organism evidence="2 3">
    <name type="scientific">Nicotiana sylvestris</name>
    <name type="common">Wood tobacco</name>
    <name type="synonym">South American tobacco</name>
    <dbReference type="NCBI Taxonomy" id="4096"/>
    <lineage>
        <taxon>Eukaryota</taxon>
        <taxon>Viridiplantae</taxon>
        <taxon>Streptophyta</taxon>
        <taxon>Embryophyta</taxon>
        <taxon>Tracheophyta</taxon>
        <taxon>Spermatophyta</taxon>
        <taxon>Magnoliopsida</taxon>
        <taxon>eudicotyledons</taxon>
        <taxon>Gunneridae</taxon>
        <taxon>Pentapetalae</taxon>
        <taxon>asterids</taxon>
        <taxon>lamiids</taxon>
        <taxon>Solanales</taxon>
        <taxon>Solanaceae</taxon>
        <taxon>Nicotianoideae</taxon>
        <taxon>Nicotianeae</taxon>
        <taxon>Nicotiana</taxon>
    </lineage>
</organism>
<feature type="region of interest" description="Disordered" evidence="1">
    <location>
        <begin position="1"/>
        <end position="86"/>
    </location>
</feature>
<reference evidence="2" key="1">
    <citation type="journal article" date="2013" name="Genome Biol.">
        <title>Reference genomes and transcriptomes of Nicotiana sylvestris and Nicotiana tomentosiformis.</title>
        <authorList>
            <person name="Sierro N."/>
            <person name="Battey J.N."/>
            <person name="Ouadi S."/>
            <person name="Bovet L."/>
            <person name="Goepfert S."/>
            <person name="Bakaher N."/>
            <person name="Peitsch M.C."/>
            <person name="Ivanov N.V."/>
        </authorList>
    </citation>
    <scope>NUCLEOTIDE SEQUENCE [LARGE SCALE GENOMIC DNA]</scope>
</reference>
<feature type="compositionally biased region" description="Low complexity" evidence="1">
    <location>
        <begin position="24"/>
        <end position="47"/>
    </location>
</feature>
<feature type="non-terminal residue" evidence="3">
    <location>
        <position position="150"/>
    </location>
</feature>